<comment type="caution">
    <text evidence="4">The sequence shown here is derived from an EMBL/GenBank/DDBJ whole genome shotgun (WGS) entry which is preliminary data.</text>
</comment>
<dbReference type="PROSITE" id="PS01031">
    <property type="entry name" value="SHSP"/>
    <property type="match status" value="1"/>
</dbReference>
<dbReference type="CDD" id="cd06464">
    <property type="entry name" value="ACD_sHsps-like"/>
    <property type="match status" value="1"/>
</dbReference>
<dbReference type="EMBL" id="DPPF01000210">
    <property type="protein sequence ID" value="HCW93984.1"/>
    <property type="molecule type" value="Genomic_DNA"/>
</dbReference>
<name>A0A3D5QE90_FLESI</name>
<dbReference type="Pfam" id="PF00011">
    <property type="entry name" value="HSP20"/>
    <property type="match status" value="1"/>
</dbReference>
<protein>
    <submittedName>
        <fullName evidence="4">Hsp20/alpha crystallin family protein</fullName>
    </submittedName>
</protein>
<dbReference type="PANTHER" id="PTHR11527">
    <property type="entry name" value="HEAT-SHOCK PROTEIN 20 FAMILY MEMBER"/>
    <property type="match status" value="1"/>
</dbReference>
<dbReference type="SUPFAM" id="SSF49764">
    <property type="entry name" value="HSP20-like chaperones"/>
    <property type="match status" value="1"/>
</dbReference>
<evidence type="ECO:0000259" key="3">
    <source>
        <dbReference type="PROSITE" id="PS01031"/>
    </source>
</evidence>
<evidence type="ECO:0000256" key="2">
    <source>
        <dbReference type="RuleBase" id="RU003616"/>
    </source>
</evidence>
<dbReference type="Proteomes" id="UP000262325">
    <property type="component" value="Unassembled WGS sequence"/>
</dbReference>
<organism evidence="4 5">
    <name type="scientific">Flexistipes sinusarabici</name>
    <dbReference type="NCBI Taxonomy" id="2352"/>
    <lineage>
        <taxon>Bacteria</taxon>
        <taxon>Pseudomonadati</taxon>
        <taxon>Deferribacterota</taxon>
        <taxon>Deferribacteres</taxon>
        <taxon>Deferribacterales</taxon>
        <taxon>Flexistipitaceae</taxon>
        <taxon>Flexistipes</taxon>
    </lineage>
</organism>
<reference evidence="4 5" key="1">
    <citation type="journal article" date="2018" name="Nat. Biotechnol.">
        <title>A standardized bacterial taxonomy based on genome phylogeny substantially revises the tree of life.</title>
        <authorList>
            <person name="Parks D.H."/>
            <person name="Chuvochina M."/>
            <person name="Waite D.W."/>
            <person name="Rinke C."/>
            <person name="Skarshewski A."/>
            <person name="Chaumeil P.A."/>
            <person name="Hugenholtz P."/>
        </authorList>
    </citation>
    <scope>NUCLEOTIDE SEQUENCE [LARGE SCALE GENOMIC DNA]</scope>
    <source>
        <strain evidence="4">UBA8672</strain>
    </source>
</reference>
<accession>A0A3D5QE90</accession>
<evidence type="ECO:0000256" key="1">
    <source>
        <dbReference type="PROSITE-ProRule" id="PRU00285"/>
    </source>
</evidence>
<comment type="similarity">
    <text evidence="1 2">Belongs to the small heat shock protein (HSP20) family.</text>
</comment>
<dbReference type="InterPro" id="IPR002068">
    <property type="entry name" value="A-crystallin/Hsp20_dom"/>
</dbReference>
<dbReference type="AlphaFoldDB" id="A0A3D5QE90"/>
<evidence type="ECO:0000313" key="4">
    <source>
        <dbReference type="EMBL" id="HCW93984.1"/>
    </source>
</evidence>
<evidence type="ECO:0000313" key="5">
    <source>
        <dbReference type="Proteomes" id="UP000262325"/>
    </source>
</evidence>
<dbReference type="InterPro" id="IPR031107">
    <property type="entry name" value="Small_HSP"/>
</dbReference>
<gene>
    <name evidence="4" type="ORF">DHM44_09915</name>
</gene>
<sequence length="134" mass="15473">MMEDFDPANKIVLVHGIISDKIGKLIDYSEKMKRSISETSIPLMDIIDTGENLEIFAELPGVKLDDFNVLLYEEYLIIEGNKIADKPDCKVTFFRMERTFTPFRRIVRLPHEVDESDISAKLKDGVLIIKIKRK</sequence>
<proteinExistence type="inferred from homology"/>
<dbReference type="InterPro" id="IPR008978">
    <property type="entry name" value="HSP20-like_chaperone"/>
</dbReference>
<feature type="domain" description="SHSP" evidence="3">
    <location>
        <begin position="34"/>
        <end position="134"/>
    </location>
</feature>
<dbReference type="Gene3D" id="2.60.40.790">
    <property type="match status" value="1"/>
</dbReference>